<dbReference type="AlphaFoldDB" id="A0A2I0LKG6"/>
<sequence>MGEFRVARGHRDHPDQPIAGRADPARGGGAHAPPARRAGDPVQGAPVRPGQGLGAAPGAGALQPRRAALGPRTGTARGPHPTLEQPTGVPIPPRNNPPGSPSHPGTTHRGRHPTQEQPTRVPIPPWN</sequence>
<gene>
    <name evidence="2" type="primary">ATP6V1F</name>
    <name evidence="2" type="ORF">A306_00014730</name>
</gene>
<evidence type="ECO:0000313" key="2">
    <source>
        <dbReference type="EMBL" id="PKK17928.1"/>
    </source>
</evidence>
<reference evidence="2 3" key="1">
    <citation type="journal article" date="2013" name="Science">
        <title>Genomic diversity and evolution of the head crest in the rock pigeon.</title>
        <authorList>
            <person name="Shapiro M.D."/>
            <person name="Kronenberg Z."/>
            <person name="Li C."/>
            <person name="Domyan E.T."/>
            <person name="Pan H."/>
            <person name="Campbell M."/>
            <person name="Tan H."/>
            <person name="Huff C.D."/>
            <person name="Hu H."/>
            <person name="Vickrey A.I."/>
            <person name="Nielsen S.C."/>
            <person name="Stringham S.A."/>
            <person name="Hu H."/>
            <person name="Willerslev E."/>
            <person name="Gilbert M.T."/>
            <person name="Yandell M."/>
            <person name="Zhang G."/>
            <person name="Wang J."/>
        </authorList>
    </citation>
    <scope>NUCLEOTIDE SEQUENCE [LARGE SCALE GENOMIC DNA]</scope>
    <source>
        <tissue evidence="2">Blood</tissue>
    </source>
</reference>
<keyword evidence="3" id="KW-1185">Reference proteome</keyword>
<evidence type="ECO:0000313" key="3">
    <source>
        <dbReference type="Proteomes" id="UP000053872"/>
    </source>
</evidence>
<accession>A0A2I0LKG6</accession>
<dbReference type="Proteomes" id="UP000053872">
    <property type="component" value="Unassembled WGS sequence"/>
</dbReference>
<feature type="non-terminal residue" evidence="2">
    <location>
        <position position="127"/>
    </location>
</feature>
<evidence type="ECO:0000256" key="1">
    <source>
        <dbReference type="SAM" id="MobiDB-lite"/>
    </source>
</evidence>
<dbReference type="InParanoid" id="A0A2I0LKG6"/>
<dbReference type="EMBL" id="AKCR02000254">
    <property type="protein sequence ID" value="PKK17928.1"/>
    <property type="molecule type" value="Genomic_DNA"/>
</dbReference>
<organism evidence="2 3">
    <name type="scientific">Columba livia</name>
    <name type="common">Rock dove</name>
    <dbReference type="NCBI Taxonomy" id="8932"/>
    <lineage>
        <taxon>Eukaryota</taxon>
        <taxon>Metazoa</taxon>
        <taxon>Chordata</taxon>
        <taxon>Craniata</taxon>
        <taxon>Vertebrata</taxon>
        <taxon>Euteleostomi</taxon>
        <taxon>Archelosauria</taxon>
        <taxon>Archosauria</taxon>
        <taxon>Dinosauria</taxon>
        <taxon>Saurischia</taxon>
        <taxon>Theropoda</taxon>
        <taxon>Coelurosauria</taxon>
        <taxon>Aves</taxon>
        <taxon>Neognathae</taxon>
        <taxon>Neoaves</taxon>
        <taxon>Columbimorphae</taxon>
        <taxon>Columbiformes</taxon>
        <taxon>Columbidae</taxon>
        <taxon>Columba</taxon>
    </lineage>
</organism>
<comment type="caution">
    <text evidence="2">The sequence shown here is derived from an EMBL/GenBank/DDBJ whole genome shotgun (WGS) entry which is preliminary data.</text>
</comment>
<protein>
    <submittedName>
        <fullName evidence="2">ATPase, H+ transporting, lysosomal 14kDa, V1 subunit F</fullName>
    </submittedName>
</protein>
<feature type="compositionally biased region" description="Low complexity" evidence="1">
    <location>
        <begin position="58"/>
        <end position="70"/>
    </location>
</feature>
<feature type="region of interest" description="Disordered" evidence="1">
    <location>
        <begin position="1"/>
        <end position="127"/>
    </location>
</feature>
<feature type="compositionally biased region" description="Pro residues" evidence="1">
    <location>
        <begin position="89"/>
        <end position="101"/>
    </location>
</feature>
<name>A0A2I0LKG6_COLLI</name>
<proteinExistence type="predicted"/>